<dbReference type="Proteomes" id="UP000235114">
    <property type="component" value="Unassembled WGS sequence"/>
</dbReference>
<dbReference type="EMBL" id="PGVD01000015">
    <property type="protein sequence ID" value="PLR99418.1"/>
    <property type="molecule type" value="Genomic_DNA"/>
</dbReference>
<dbReference type="Proteomes" id="UP000234951">
    <property type="component" value="Unassembled WGS sequence"/>
</dbReference>
<dbReference type="OrthoDB" id="2449457at2"/>
<reference evidence="2 4" key="1">
    <citation type="submission" date="2017-11" db="EMBL/GenBank/DDBJ databases">
        <title>Comparitive Functional Genomics of Dry Heat Resistant strains isolated from the Viking Spacecraft.</title>
        <authorList>
            <person name="Seuylemezian A."/>
            <person name="Cooper K."/>
            <person name="Vaishampayan P."/>
        </authorList>
    </citation>
    <scope>NUCLEOTIDE SEQUENCE [LARGE SCALE GENOMIC DNA]</scope>
    <source>
        <strain evidence="2 4">M4.6</strain>
    </source>
</reference>
<evidence type="ECO:0000313" key="3">
    <source>
        <dbReference type="EMBL" id="PLR99418.1"/>
    </source>
</evidence>
<keyword evidence="5" id="KW-1185">Reference proteome</keyword>
<dbReference type="Pfam" id="PF10026">
    <property type="entry name" value="DUF2268"/>
    <property type="match status" value="1"/>
</dbReference>
<comment type="caution">
    <text evidence="2">The sequence shown here is derived from an EMBL/GenBank/DDBJ whole genome shotgun (WGS) entry which is preliminary data.</text>
</comment>
<protein>
    <recommendedName>
        <fullName evidence="1">DUF2268 domain-containing protein</fullName>
    </recommendedName>
</protein>
<sequence length="259" mass="30567">MGIINTDEWMKRQFDNPVKICSKFADLFENDDPKNIYEYLLEFGMYRPGRTSKKSYLTLLESKIWTKVGDLFNKYKKLWNGPDVPVFIFPINEENRRLMKETDGKAGVSFKDKVFLFLSPGDDIKEIEALFVHEYHHVCRMHKIKKPLEKYTLLDSIIMEGLAEEAVNHYCGKKYIGNWCYFYSEKELVRYWDKYVSENLDLSRNNTKHDMLLFGTGPYPRLLGYAIGYQIISDFKKEGNFSIKRSLVLPANRFLDPKN</sequence>
<feature type="domain" description="DUF2268" evidence="1">
    <location>
        <begin position="64"/>
        <end position="255"/>
    </location>
</feature>
<dbReference type="RefSeq" id="WP_101577748.1">
    <property type="nucleotide sequence ID" value="NZ_PGVA01000028.1"/>
</dbReference>
<dbReference type="EMBL" id="PGVA01000028">
    <property type="protein sequence ID" value="PLR82032.1"/>
    <property type="molecule type" value="Genomic_DNA"/>
</dbReference>
<reference evidence="3 5" key="2">
    <citation type="submission" date="2017-12" db="EMBL/GenBank/DDBJ databases">
        <title>Comparative Functional Genomics of Dry Heat Resistant strains isolated from the Viking Spacecraft.</title>
        <authorList>
            <person name="Seuylemezian A."/>
            <person name="Cooper K."/>
            <person name="Vaishampayan P."/>
        </authorList>
    </citation>
    <scope>NUCLEOTIDE SEQUENCE [LARGE SCALE GENOMIC DNA]</scope>
    <source>
        <strain evidence="3 5">ATCC 29669</strain>
    </source>
</reference>
<gene>
    <name evidence="2" type="ORF">CU635_12735</name>
    <name evidence="3" type="ORF">CVD25_06030</name>
</gene>
<proteinExistence type="predicted"/>
<dbReference type="InterPro" id="IPR018728">
    <property type="entry name" value="DUF2268"/>
</dbReference>
<evidence type="ECO:0000313" key="5">
    <source>
        <dbReference type="Proteomes" id="UP000235114"/>
    </source>
</evidence>
<organism evidence="2 4">
    <name type="scientific">Bacillus canaveralius</name>
    <dbReference type="NCBI Taxonomy" id="1403243"/>
    <lineage>
        <taxon>Bacteria</taxon>
        <taxon>Bacillati</taxon>
        <taxon>Bacillota</taxon>
        <taxon>Bacilli</taxon>
        <taxon>Bacillales</taxon>
        <taxon>Bacillaceae</taxon>
        <taxon>Bacillus</taxon>
    </lineage>
</organism>
<accession>A0A2N5GKJ7</accession>
<name>A0A2N5GKJ7_9BACI</name>
<evidence type="ECO:0000313" key="2">
    <source>
        <dbReference type="EMBL" id="PLR82032.1"/>
    </source>
</evidence>
<evidence type="ECO:0000313" key="4">
    <source>
        <dbReference type="Proteomes" id="UP000234951"/>
    </source>
</evidence>
<dbReference type="AlphaFoldDB" id="A0A2N5GKJ7"/>
<evidence type="ECO:0000259" key="1">
    <source>
        <dbReference type="Pfam" id="PF10026"/>
    </source>
</evidence>